<evidence type="ECO:0000313" key="1">
    <source>
        <dbReference type="EMBL" id="UTC24599.1"/>
    </source>
</evidence>
<keyword evidence="2" id="KW-1185">Reference proteome</keyword>
<dbReference type="InterPro" id="IPR032675">
    <property type="entry name" value="LRR_dom_sf"/>
</dbReference>
<protein>
    <submittedName>
        <fullName evidence="1">Leucine-rich repeat domain-containing protein</fullName>
    </submittedName>
</protein>
<proteinExistence type="predicted"/>
<accession>A0ABY5DJY5</accession>
<reference evidence="1 2" key="1">
    <citation type="journal article" date="2022" name="Nat. Microbiol.">
        <title>The microbiome of a bacterivorous marine choanoflagellate contains a resource-demanding obligate bacterial associate.</title>
        <authorList>
            <person name="Needham D.M."/>
            <person name="Poirier C."/>
            <person name="Bachy C."/>
            <person name="George E.E."/>
            <person name="Wilken S."/>
            <person name="Yung C.C.M."/>
            <person name="Limardo A.J."/>
            <person name="Morando M."/>
            <person name="Sudek L."/>
            <person name="Malmstrom R.R."/>
            <person name="Keeling P.J."/>
            <person name="Santoro A.E."/>
            <person name="Worden A.Z."/>
        </authorList>
    </citation>
    <scope>NUCLEOTIDE SEQUENCE [LARGE SCALE GENOMIC DNA]</scope>
    <source>
        <strain evidence="1 2">Comchoano-1</strain>
    </source>
</reference>
<evidence type="ECO:0000313" key="2">
    <source>
        <dbReference type="Proteomes" id="UP001055955"/>
    </source>
</evidence>
<dbReference type="RefSeq" id="WP_258568383.1">
    <property type="nucleotide sequence ID" value="NZ_CP092900.1"/>
</dbReference>
<dbReference type="InterPro" id="IPR026906">
    <property type="entry name" value="LRR_5"/>
</dbReference>
<organism evidence="1 2">
    <name type="scientific">Candidatus Comchoanobacter bicostacola</name>
    <dbReference type="NCBI Taxonomy" id="2919598"/>
    <lineage>
        <taxon>Bacteria</taxon>
        <taxon>Pseudomonadati</taxon>
        <taxon>Pseudomonadota</taxon>
        <taxon>Gammaproteobacteria</taxon>
        <taxon>Candidatus Comchoanobacterales</taxon>
        <taxon>Candidatus Comchoanobacteraceae</taxon>
        <taxon>Candidatus Comchoanobacter</taxon>
    </lineage>
</organism>
<dbReference type="Pfam" id="PF13306">
    <property type="entry name" value="LRR_5"/>
    <property type="match status" value="1"/>
</dbReference>
<sequence length="196" mass="21652">MRQESPQLNTLVLQRSAYLEDASFSDLEGFDYLQSQSRVRIGHGTFEASSFRSVTIGPRSFVGQKAFAGLQNLSLLTLNANVGLSTEAFHGCSRLRMLVLKGAIGRIAISAFSGCDNLRLVALSYECFTWLRASSVNVRRLIRLRIMLPRCRFVLVPPRPSRCIDLKAFRRFGGQGAIGLKVVQGQSSRPLASLSI</sequence>
<dbReference type="EMBL" id="CP092900">
    <property type="protein sequence ID" value="UTC24599.1"/>
    <property type="molecule type" value="Genomic_DNA"/>
</dbReference>
<gene>
    <name evidence="1" type="ORF">MMH89_00260</name>
</gene>
<dbReference type="Proteomes" id="UP001055955">
    <property type="component" value="Chromosome"/>
</dbReference>
<name>A0ABY5DJY5_9GAMM</name>
<dbReference type="SUPFAM" id="SSF52058">
    <property type="entry name" value="L domain-like"/>
    <property type="match status" value="1"/>
</dbReference>
<dbReference type="Gene3D" id="3.80.10.10">
    <property type="entry name" value="Ribonuclease Inhibitor"/>
    <property type="match status" value="1"/>
</dbReference>